<proteinExistence type="inferred from homology"/>
<dbReference type="InterPro" id="IPR025997">
    <property type="entry name" value="SBP_2_dom"/>
</dbReference>
<comment type="caution">
    <text evidence="5">The sequence shown here is derived from an EMBL/GenBank/DDBJ whole genome shotgun (WGS) entry which is preliminary data.</text>
</comment>
<dbReference type="PANTHER" id="PTHR46847">
    <property type="entry name" value="D-ALLOSE-BINDING PERIPLASMIC PROTEIN-RELATED"/>
    <property type="match status" value="1"/>
</dbReference>
<dbReference type="Proteomes" id="UP000824209">
    <property type="component" value="Unassembled WGS sequence"/>
</dbReference>
<evidence type="ECO:0000256" key="3">
    <source>
        <dbReference type="ARBA" id="ARBA00022729"/>
    </source>
</evidence>
<comment type="subcellular location">
    <subcellularLocation>
        <location evidence="1">Cell envelope</location>
    </subcellularLocation>
</comment>
<sequence>MKQRKAMLLQLAILGILGAGVLISLALPSSGLLEPSQQVIEISVIARDEDDIYWENTKIGMEQAAREAGAELRFLYLSRPNAQEEQMELMNREAQRGAQAFIVAPVSDACVETFVQEGGKVPVISMESCAAGAAAWIAPDQAALGTALAQEILEDGAPECALLLDTAENNSAVSQRLEAVEATLHQQGVKTARMRIAAQELTSQSFLWAQPSYDVVIVAEPAAAEALVKKKTELQLSQRLYGVGISDAIALALEEESLSACAVIGEYASGYLAVQQALRAVQGQTVSSQTMPFVIVRGEDFDALDIQKLLFAVD</sequence>
<evidence type="ECO:0000259" key="4">
    <source>
        <dbReference type="Pfam" id="PF13407"/>
    </source>
</evidence>
<dbReference type="Gene3D" id="3.40.50.2300">
    <property type="match status" value="2"/>
</dbReference>
<evidence type="ECO:0000256" key="2">
    <source>
        <dbReference type="ARBA" id="ARBA00007639"/>
    </source>
</evidence>
<dbReference type="PANTHER" id="PTHR46847:SF1">
    <property type="entry name" value="D-ALLOSE-BINDING PERIPLASMIC PROTEIN-RELATED"/>
    <property type="match status" value="1"/>
</dbReference>
<reference evidence="5" key="2">
    <citation type="submission" date="2021-04" db="EMBL/GenBank/DDBJ databases">
        <authorList>
            <person name="Gilroy R."/>
        </authorList>
    </citation>
    <scope>NUCLEOTIDE SEQUENCE</scope>
    <source>
        <strain evidence="5">ChiBcec8-14828</strain>
    </source>
</reference>
<dbReference type="GO" id="GO:0030246">
    <property type="term" value="F:carbohydrate binding"/>
    <property type="evidence" value="ECO:0007669"/>
    <property type="project" value="UniProtKB-ARBA"/>
</dbReference>
<dbReference type="GO" id="GO:0030313">
    <property type="term" value="C:cell envelope"/>
    <property type="evidence" value="ECO:0007669"/>
    <property type="project" value="UniProtKB-SubCell"/>
</dbReference>
<gene>
    <name evidence="5" type="ORF">H9943_09735</name>
</gene>
<name>A0A9D2M4E2_9FIRM</name>
<protein>
    <submittedName>
        <fullName evidence="5">Substrate-binding domain-containing protein</fullName>
    </submittedName>
</protein>
<dbReference type="EMBL" id="DWYA01000088">
    <property type="protein sequence ID" value="HJB40660.1"/>
    <property type="molecule type" value="Genomic_DNA"/>
</dbReference>
<evidence type="ECO:0000313" key="6">
    <source>
        <dbReference type="Proteomes" id="UP000824209"/>
    </source>
</evidence>
<dbReference type="Pfam" id="PF13407">
    <property type="entry name" value="Peripla_BP_4"/>
    <property type="match status" value="1"/>
</dbReference>
<organism evidence="5 6">
    <name type="scientific">Candidatus Ruthenibacterium avium</name>
    <dbReference type="NCBI Taxonomy" id="2838751"/>
    <lineage>
        <taxon>Bacteria</taxon>
        <taxon>Bacillati</taxon>
        <taxon>Bacillota</taxon>
        <taxon>Clostridia</taxon>
        <taxon>Eubacteriales</taxon>
        <taxon>Oscillospiraceae</taxon>
        <taxon>Ruthenibacterium</taxon>
    </lineage>
</organism>
<comment type="similarity">
    <text evidence="2">Belongs to the bacterial solute-binding protein 2 family.</text>
</comment>
<reference evidence="5" key="1">
    <citation type="journal article" date="2021" name="PeerJ">
        <title>Extensive microbial diversity within the chicken gut microbiome revealed by metagenomics and culture.</title>
        <authorList>
            <person name="Gilroy R."/>
            <person name="Ravi A."/>
            <person name="Getino M."/>
            <person name="Pursley I."/>
            <person name="Horton D.L."/>
            <person name="Alikhan N.F."/>
            <person name="Baker D."/>
            <person name="Gharbi K."/>
            <person name="Hall N."/>
            <person name="Watson M."/>
            <person name="Adriaenssens E.M."/>
            <person name="Foster-Nyarko E."/>
            <person name="Jarju S."/>
            <person name="Secka A."/>
            <person name="Antonio M."/>
            <person name="Oren A."/>
            <person name="Chaudhuri R.R."/>
            <person name="La Ragione R."/>
            <person name="Hildebrand F."/>
            <person name="Pallen M.J."/>
        </authorList>
    </citation>
    <scope>NUCLEOTIDE SEQUENCE</scope>
    <source>
        <strain evidence="5">ChiBcec8-14828</strain>
    </source>
</reference>
<dbReference type="AlphaFoldDB" id="A0A9D2M4E2"/>
<dbReference type="SUPFAM" id="SSF53822">
    <property type="entry name" value="Periplasmic binding protein-like I"/>
    <property type="match status" value="1"/>
</dbReference>
<keyword evidence="3" id="KW-0732">Signal</keyword>
<evidence type="ECO:0000313" key="5">
    <source>
        <dbReference type="EMBL" id="HJB40660.1"/>
    </source>
</evidence>
<feature type="domain" description="Periplasmic binding protein" evidence="4">
    <location>
        <begin position="43"/>
        <end position="284"/>
    </location>
</feature>
<accession>A0A9D2M4E2</accession>
<dbReference type="InterPro" id="IPR028082">
    <property type="entry name" value="Peripla_BP_I"/>
</dbReference>
<evidence type="ECO:0000256" key="1">
    <source>
        <dbReference type="ARBA" id="ARBA00004196"/>
    </source>
</evidence>